<dbReference type="EMBL" id="ML978188">
    <property type="protein sequence ID" value="KAF2030594.1"/>
    <property type="molecule type" value="Genomic_DNA"/>
</dbReference>
<dbReference type="Pfam" id="PF00498">
    <property type="entry name" value="FHA"/>
    <property type="match status" value="1"/>
</dbReference>
<feature type="region of interest" description="Disordered" evidence="7">
    <location>
        <begin position="148"/>
        <end position="167"/>
    </location>
</feature>
<feature type="DNA-binding region" description="Fork-head" evidence="6">
    <location>
        <begin position="371"/>
        <end position="466"/>
    </location>
</feature>
<dbReference type="InterPro" id="IPR036388">
    <property type="entry name" value="WH-like_DNA-bd_sf"/>
</dbReference>
<feature type="compositionally biased region" description="Acidic residues" evidence="7">
    <location>
        <begin position="784"/>
        <end position="795"/>
    </location>
</feature>
<feature type="domain" description="Fork-head" evidence="9">
    <location>
        <begin position="371"/>
        <end position="466"/>
    </location>
</feature>
<dbReference type="PROSITE" id="PS00658">
    <property type="entry name" value="FORK_HEAD_2"/>
    <property type="match status" value="1"/>
</dbReference>
<evidence type="ECO:0000256" key="3">
    <source>
        <dbReference type="ARBA" id="ARBA00023125"/>
    </source>
</evidence>
<dbReference type="PRINTS" id="PR00053">
    <property type="entry name" value="FORKHEAD"/>
</dbReference>
<reference evidence="10" key="1">
    <citation type="journal article" date="2020" name="Stud. Mycol.">
        <title>101 Dothideomycetes genomes: a test case for predicting lifestyles and emergence of pathogens.</title>
        <authorList>
            <person name="Haridas S."/>
            <person name="Albert R."/>
            <person name="Binder M."/>
            <person name="Bloem J."/>
            <person name="Labutti K."/>
            <person name="Salamov A."/>
            <person name="Andreopoulos B."/>
            <person name="Baker S."/>
            <person name="Barry K."/>
            <person name="Bills G."/>
            <person name="Bluhm B."/>
            <person name="Cannon C."/>
            <person name="Castanera R."/>
            <person name="Culley D."/>
            <person name="Daum C."/>
            <person name="Ezra D."/>
            <person name="Gonzalez J."/>
            <person name="Henrissat B."/>
            <person name="Kuo A."/>
            <person name="Liang C."/>
            <person name="Lipzen A."/>
            <person name="Lutzoni F."/>
            <person name="Magnuson J."/>
            <person name="Mondo S."/>
            <person name="Nolan M."/>
            <person name="Ohm R."/>
            <person name="Pangilinan J."/>
            <person name="Park H.-J."/>
            <person name="Ramirez L."/>
            <person name="Alfaro M."/>
            <person name="Sun H."/>
            <person name="Tritt A."/>
            <person name="Yoshinaga Y."/>
            <person name="Zwiers L.-H."/>
            <person name="Turgeon B."/>
            <person name="Goodwin S."/>
            <person name="Spatafora J."/>
            <person name="Crous P."/>
            <person name="Grigoriev I."/>
        </authorList>
    </citation>
    <scope>NUCLEOTIDE SEQUENCE</scope>
    <source>
        <strain evidence="10">CBS 110217</strain>
    </source>
</reference>
<dbReference type="GO" id="GO:0000981">
    <property type="term" value="F:DNA-binding transcription factor activity, RNA polymerase II-specific"/>
    <property type="evidence" value="ECO:0007669"/>
    <property type="project" value="TreeGrafter"/>
</dbReference>
<evidence type="ECO:0000259" key="8">
    <source>
        <dbReference type="PROSITE" id="PS50006"/>
    </source>
</evidence>
<protein>
    <submittedName>
        <fullName evidence="10">Uncharacterized protein</fullName>
    </submittedName>
</protein>
<dbReference type="PROSITE" id="PS50039">
    <property type="entry name" value="FORK_HEAD_3"/>
    <property type="match status" value="1"/>
</dbReference>
<comment type="caution">
    <text evidence="10">The sequence shown here is derived from an EMBL/GenBank/DDBJ whole genome shotgun (WGS) entry which is preliminary data.</text>
</comment>
<dbReference type="AlphaFoldDB" id="A0A9P4HBD3"/>
<dbReference type="PROSITE" id="PS50006">
    <property type="entry name" value="FHA_DOMAIN"/>
    <property type="match status" value="1"/>
</dbReference>
<feature type="compositionally biased region" description="Polar residues" evidence="7">
    <location>
        <begin position="60"/>
        <end position="72"/>
    </location>
</feature>
<dbReference type="GO" id="GO:0005634">
    <property type="term" value="C:nucleus"/>
    <property type="evidence" value="ECO:0007669"/>
    <property type="project" value="UniProtKB-SubCell"/>
</dbReference>
<feature type="compositionally biased region" description="Basic and acidic residues" evidence="7">
    <location>
        <begin position="579"/>
        <end position="588"/>
    </location>
</feature>
<dbReference type="Gene3D" id="2.60.200.20">
    <property type="match status" value="1"/>
</dbReference>
<dbReference type="CDD" id="cd00059">
    <property type="entry name" value="FH_FOX"/>
    <property type="match status" value="1"/>
</dbReference>
<dbReference type="FunFam" id="2.60.200.20:FF:000208">
    <property type="entry name" value="Fork head protein homolog 2"/>
    <property type="match status" value="1"/>
</dbReference>
<keyword evidence="11" id="KW-1185">Reference proteome</keyword>
<evidence type="ECO:0000313" key="10">
    <source>
        <dbReference type="EMBL" id="KAF2030594.1"/>
    </source>
</evidence>
<evidence type="ECO:0000256" key="1">
    <source>
        <dbReference type="ARBA" id="ARBA00004123"/>
    </source>
</evidence>
<feature type="region of interest" description="Disordered" evidence="7">
    <location>
        <begin position="1"/>
        <end position="85"/>
    </location>
</feature>
<dbReference type="Proteomes" id="UP000799777">
    <property type="component" value="Unassembled WGS sequence"/>
</dbReference>
<dbReference type="PANTHER" id="PTHR45881:SF1">
    <property type="entry name" value="FORK HEAD PROTEIN HOMOLOG 2"/>
    <property type="match status" value="1"/>
</dbReference>
<feature type="compositionally biased region" description="Polar residues" evidence="7">
    <location>
        <begin position="755"/>
        <end position="765"/>
    </location>
</feature>
<feature type="compositionally biased region" description="Polar residues" evidence="7">
    <location>
        <begin position="307"/>
        <end position="323"/>
    </location>
</feature>
<organism evidence="10 11">
    <name type="scientific">Setomelanomma holmii</name>
    <dbReference type="NCBI Taxonomy" id="210430"/>
    <lineage>
        <taxon>Eukaryota</taxon>
        <taxon>Fungi</taxon>
        <taxon>Dikarya</taxon>
        <taxon>Ascomycota</taxon>
        <taxon>Pezizomycotina</taxon>
        <taxon>Dothideomycetes</taxon>
        <taxon>Pleosporomycetidae</taxon>
        <taxon>Pleosporales</taxon>
        <taxon>Pleosporineae</taxon>
        <taxon>Phaeosphaeriaceae</taxon>
        <taxon>Setomelanomma</taxon>
    </lineage>
</organism>
<dbReference type="SMART" id="SM00339">
    <property type="entry name" value="FH"/>
    <property type="match status" value="1"/>
</dbReference>
<evidence type="ECO:0000256" key="4">
    <source>
        <dbReference type="ARBA" id="ARBA00023163"/>
    </source>
</evidence>
<feature type="region of interest" description="Disordered" evidence="7">
    <location>
        <begin position="567"/>
        <end position="618"/>
    </location>
</feature>
<keyword evidence="2" id="KW-0805">Transcription regulation</keyword>
<dbReference type="SUPFAM" id="SSF49879">
    <property type="entry name" value="SMAD/FHA domain"/>
    <property type="match status" value="1"/>
</dbReference>
<evidence type="ECO:0000259" key="9">
    <source>
        <dbReference type="PROSITE" id="PS50039"/>
    </source>
</evidence>
<dbReference type="InterPro" id="IPR018122">
    <property type="entry name" value="TF_fork_head_CS_1"/>
</dbReference>
<dbReference type="SUPFAM" id="SSF46785">
    <property type="entry name" value="Winged helix' DNA-binding domain"/>
    <property type="match status" value="1"/>
</dbReference>
<feature type="region of interest" description="Disordered" evidence="7">
    <location>
        <begin position="264"/>
        <end position="352"/>
    </location>
</feature>
<comment type="subcellular location">
    <subcellularLocation>
        <location evidence="1 6">Nucleus</location>
    </subcellularLocation>
</comment>
<dbReference type="FunFam" id="1.10.10.10:FF:000030">
    <property type="entry name" value="Forkhead box protein K2"/>
    <property type="match status" value="1"/>
</dbReference>
<dbReference type="Pfam" id="PF00250">
    <property type="entry name" value="Forkhead"/>
    <property type="match status" value="1"/>
</dbReference>
<dbReference type="GO" id="GO:0000978">
    <property type="term" value="F:RNA polymerase II cis-regulatory region sequence-specific DNA binding"/>
    <property type="evidence" value="ECO:0007669"/>
    <property type="project" value="TreeGrafter"/>
</dbReference>
<accession>A0A9P4HBD3</accession>
<feature type="compositionally biased region" description="Acidic residues" evidence="7">
    <location>
        <begin position="712"/>
        <end position="736"/>
    </location>
</feature>
<dbReference type="SMART" id="SM00240">
    <property type="entry name" value="FHA"/>
    <property type="match status" value="1"/>
</dbReference>
<keyword evidence="3 6" id="KW-0238">DNA-binding</keyword>
<proteinExistence type="predicted"/>
<feature type="compositionally biased region" description="Basic and acidic residues" evidence="7">
    <location>
        <begin position="264"/>
        <end position="273"/>
    </location>
</feature>
<dbReference type="Gene3D" id="1.10.10.10">
    <property type="entry name" value="Winged helix-like DNA-binding domain superfamily/Winged helix DNA-binding domain"/>
    <property type="match status" value="1"/>
</dbReference>
<evidence type="ECO:0000256" key="6">
    <source>
        <dbReference type="PROSITE-ProRule" id="PRU00089"/>
    </source>
</evidence>
<keyword evidence="5 6" id="KW-0539">Nucleus</keyword>
<dbReference type="InterPro" id="IPR008984">
    <property type="entry name" value="SMAD_FHA_dom_sf"/>
</dbReference>
<dbReference type="InterPro" id="IPR000253">
    <property type="entry name" value="FHA_dom"/>
</dbReference>
<feature type="domain" description="FHA" evidence="8">
    <location>
        <begin position="143"/>
        <end position="221"/>
    </location>
</feature>
<evidence type="ECO:0000256" key="7">
    <source>
        <dbReference type="SAM" id="MobiDB-lite"/>
    </source>
</evidence>
<sequence>MPPSSRRSLRNRRELPDAQQSDADTPDSIATPSRKRRRLVQLNGTQDAVATADPPRTRITESVASNDSNTTLPNGGDPDNPSDPIERQNLVIASLRTPRDYTPNAVIDYANDLQARRNAGKDIPAFAKIAARDWCFFVQETRVLIGRADAATRPGPPTSQPDLSGPALSEHNLSQWGVHIDLGPERQVSRVHAEINFDSSDQTWYIIVNSRNGLKLDDRSLTKGDMQPLHSGICIGIMGTQMLFLLANQEDDFHPMLWRQVKNEDAAESDHDGNPPPKSHHHAHPSGPTPKREHYDPFPPSSHPRNKQQSSQAYYNQMTSTPGRPQPGTPLTLRNDGTLRSEGSPATFSRGMVFDSNDDIDYAHDSSKDIKPPHSYAQLIGQAIINSEEGMLTLSNIYDWIKQRYAFFRYTNAGWQNSIRHNLSLNKSFEKVARRTDEPGKGMKWKIADSEREEFMKKQMLNPRKGGGISIGHRLDKSGPSSPAFGMHRDATSQATERLVGALDNDYRNQSRVKSPPRSATPPLSSVPMAMESYTPDRGPRPYGGFKQSPNIRDHHSFVTPAKRLVYGNEGGREPTYIKTDDPSRHLESSPVVDPVKSKMSGLKGEAANSPPTLYSDPNTNVNGNQDAGRMNHALVTPLVTRHAPRLAPPSTAQMPSQYMNFSSPAPFWKFVDLPSTPAKGPLELSPIKLQRPDEKDDLDDPAQPSSPPMLNDEDPAEPEDEDAEDNKGDDDEDVGPDSPSRTVSRPVSRREIGSQRSRSNSNVNGFGPAGNGGMVRGASLTSFEEEPEGEEESYDLSKYVSCRLLMYITSTLTVPQGLPENRIIPPLHGSSARSRHHTHCYAASASIAHQRAIEYLGSGIAY</sequence>
<dbReference type="PROSITE" id="PS00657">
    <property type="entry name" value="FORK_HEAD_1"/>
    <property type="match status" value="1"/>
</dbReference>
<feature type="region of interest" description="Disordered" evidence="7">
    <location>
        <begin position="507"/>
        <end position="541"/>
    </location>
</feature>
<dbReference type="CDD" id="cd22701">
    <property type="entry name" value="FHA_FKH1-like"/>
    <property type="match status" value="1"/>
</dbReference>
<name>A0A9P4HBD3_9PLEO</name>
<dbReference type="InterPro" id="IPR036390">
    <property type="entry name" value="WH_DNA-bd_sf"/>
</dbReference>
<feature type="region of interest" description="Disordered" evidence="7">
    <location>
        <begin position="691"/>
        <end position="795"/>
    </location>
</feature>
<dbReference type="InterPro" id="IPR030456">
    <property type="entry name" value="TF_fork_head_CS_2"/>
</dbReference>
<evidence type="ECO:0000256" key="2">
    <source>
        <dbReference type="ARBA" id="ARBA00023015"/>
    </source>
</evidence>
<dbReference type="OrthoDB" id="5954824at2759"/>
<feature type="compositionally biased region" description="Polar residues" evidence="7">
    <location>
        <begin position="18"/>
        <end position="31"/>
    </location>
</feature>
<dbReference type="PANTHER" id="PTHR45881">
    <property type="entry name" value="CHECKPOINT SUPPRESSOR 1-LIKE, ISOFORM A-RELATED"/>
    <property type="match status" value="1"/>
</dbReference>
<feature type="compositionally biased region" description="Low complexity" evidence="7">
    <location>
        <begin position="73"/>
        <end position="83"/>
    </location>
</feature>
<evidence type="ECO:0000313" key="11">
    <source>
        <dbReference type="Proteomes" id="UP000799777"/>
    </source>
</evidence>
<keyword evidence="4" id="KW-0804">Transcription</keyword>
<evidence type="ECO:0000256" key="5">
    <source>
        <dbReference type="ARBA" id="ARBA00023242"/>
    </source>
</evidence>
<dbReference type="InterPro" id="IPR001766">
    <property type="entry name" value="Fork_head_dom"/>
</dbReference>
<gene>
    <name evidence="10" type="ORF">EK21DRAFT_65145</name>
</gene>